<proteinExistence type="predicted"/>
<dbReference type="Gene3D" id="1.25.40.10">
    <property type="entry name" value="Tetratricopeptide repeat domain"/>
    <property type="match status" value="2"/>
</dbReference>
<evidence type="ECO:0000256" key="6">
    <source>
        <dbReference type="SAM" id="MobiDB-lite"/>
    </source>
</evidence>
<dbReference type="InterPro" id="IPR011990">
    <property type="entry name" value="TPR-like_helical_dom_sf"/>
</dbReference>
<evidence type="ECO:0000256" key="1">
    <source>
        <dbReference type="ARBA" id="ARBA00004196"/>
    </source>
</evidence>
<keyword evidence="7" id="KW-0472">Membrane</keyword>
<evidence type="ECO:0000256" key="4">
    <source>
        <dbReference type="ARBA" id="ARBA00022803"/>
    </source>
</evidence>
<dbReference type="Proteomes" id="UP001294412">
    <property type="component" value="Unassembled WGS sequence"/>
</dbReference>
<sequence>MVFWFIIAAMTLGVVLLLVYPVFSSSIGSAEGRAAHDVEVYRSQLREVEGDVERGTLSPAEAETARAEIGRRLLKANDAAVGGASGKAPAGTRRNLVAGVAIILLIPAISVSAYQSFGAFGLPDLPLSARSQPVPDDGSGVPSDILRLVAGAEERLKSDPNDGQGWNVLAPIYLRMGRSEDAIEAFRNATRLLGESVDREAGLGEALTQDAGGEVTDEARGHFESALEANPDYLPARFFVALDLSQEGENADAAAAWAALIENSPANAPWMPIATAALADARGKAGLAPLDEAAMPQPATSATGQAPAQTPRGGPAASAGQGGGAPGPDEDQLAAASQLNPGQRRDMIEGMVSRLASRLEADPNDAQGWQRLIQSYSVLGMDEEAAAALARALDTFSDDTETRAQIAALGNTLGIAGTEGGTQ</sequence>
<gene>
    <name evidence="9" type="primary">ccmI</name>
    <name evidence="9" type="ORF">U0C82_08295</name>
</gene>
<keyword evidence="7" id="KW-0812">Transmembrane</keyword>
<accession>A0ABU5I192</accession>
<feature type="region of interest" description="Disordered" evidence="6">
    <location>
        <begin position="295"/>
        <end position="333"/>
    </location>
</feature>
<organism evidence="9 10">
    <name type="scientific">Fulvimarina uroteuthidis</name>
    <dbReference type="NCBI Taxonomy" id="3098149"/>
    <lineage>
        <taxon>Bacteria</taxon>
        <taxon>Pseudomonadati</taxon>
        <taxon>Pseudomonadota</taxon>
        <taxon>Alphaproteobacteria</taxon>
        <taxon>Hyphomicrobiales</taxon>
        <taxon>Aurantimonadaceae</taxon>
        <taxon>Fulvimarina</taxon>
    </lineage>
</organism>
<feature type="repeat" description="TPR" evidence="5">
    <location>
        <begin position="163"/>
        <end position="196"/>
    </location>
</feature>
<name>A0ABU5I192_9HYPH</name>
<comment type="subcellular location">
    <subcellularLocation>
        <location evidence="1">Cell envelope</location>
    </subcellularLocation>
</comment>
<dbReference type="PROSITE" id="PS50005">
    <property type="entry name" value="TPR"/>
    <property type="match status" value="1"/>
</dbReference>
<evidence type="ECO:0000256" key="3">
    <source>
        <dbReference type="ARBA" id="ARBA00022748"/>
    </source>
</evidence>
<protein>
    <submittedName>
        <fullName evidence="9">C-type cytochrome biogenesis protein CcmI</fullName>
    </submittedName>
</protein>
<keyword evidence="4 5" id="KW-0802">TPR repeat</keyword>
<dbReference type="InterPro" id="IPR017560">
    <property type="entry name" value="Cyt_c_biogenesis_CcmI"/>
</dbReference>
<evidence type="ECO:0000259" key="8">
    <source>
        <dbReference type="Pfam" id="PF23914"/>
    </source>
</evidence>
<evidence type="ECO:0000256" key="7">
    <source>
        <dbReference type="SAM" id="Phobius"/>
    </source>
</evidence>
<feature type="transmembrane region" description="Helical" evidence="7">
    <location>
        <begin position="6"/>
        <end position="23"/>
    </location>
</feature>
<reference evidence="9 10" key="1">
    <citation type="submission" date="2023-12" db="EMBL/GenBank/DDBJ databases">
        <title>Description of Novel Strain Fulvimarina sp. 2208YS6-2-32 isolated from Uroteuthis (Photololigo) edulis.</title>
        <authorList>
            <person name="Park J.-S."/>
        </authorList>
    </citation>
    <scope>NUCLEOTIDE SEQUENCE [LARGE SCALE GENOMIC DNA]</scope>
    <source>
        <strain evidence="9 10">2208YS6-2-32</strain>
    </source>
</reference>
<keyword evidence="3" id="KW-0201">Cytochrome c-type biogenesis</keyword>
<dbReference type="InterPro" id="IPR056413">
    <property type="entry name" value="TPR_CcmH_CycH"/>
</dbReference>
<dbReference type="InterPro" id="IPR051263">
    <property type="entry name" value="C-type_cytochrome_biogenesis"/>
</dbReference>
<dbReference type="SUPFAM" id="SSF48452">
    <property type="entry name" value="TPR-like"/>
    <property type="match status" value="1"/>
</dbReference>
<evidence type="ECO:0000256" key="5">
    <source>
        <dbReference type="PROSITE-ProRule" id="PRU00339"/>
    </source>
</evidence>
<dbReference type="PANTHER" id="PTHR47870:SF1">
    <property type="entry name" value="CYTOCHROME C-TYPE BIOGENESIS PROTEIN CCMH"/>
    <property type="match status" value="1"/>
</dbReference>
<dbReference type="InterPro" id="IPR019734">
    <property type="entry name" value="TPR_rpt"/>
</dbReference>
<dbReference type="SMART" id="SM00028">
    <property type="entry name" value="TPR"/>
    <property type="match status" value="2"/>
</dbReference>
<evidence type="ECO:0000313" key="9">
    <source>
        <dbReference type="EMBL" id="MDY8109144.1"/>
    </source>
</evidence>
<evidence type="ECO:0000256" key="2">
    <source>
        <dbReference type="ARBA" id="ARBA00022737"/>
    </source>
</evidence>
<keyword evidence="10" id="KW-1185">Reference proteome</keyword>
<keyword evidence="2" id="KW-0677">Repeat</keyword>
<dbReference type="PANTHER" id="PTHR47870">
    <property type="entry name" value="CYTOCHROME C-TYPE BIOGENESIS PROTEIN CCMH"/>
    <property type="match status" value="1"/>
</dbReference>
<feature type="domain" description="Cytochrome c-type biogenesis protein H TPR" evidence="8">
    <location>
        <begin position="143"/>
        <end position="269"/>
    </location>
</feature>
<keyword evidence="7" id="KW-1133">Transmembrane helix</keyword>
<comment type="caution">
    <text evidence="9">The sequence shown here is derived from an EMBL/GenBank/DDBJ whole genome shotgun (WGS) entry which is preliminary data.</text>
</comment>
<feature type="transmembrane region" description="Helical" evidence="7">
    <location>
        <begin position="96"/>
        <end position="117"/>
    </location>
</feature>
<feature type="compositionally biased region" description="Polar residues" evidence="6">
    <location>
        <begin position="298"/>
        <end position="308"/>
    </location>
</feature>
<dbReference type="RefSeq" id="WP_322186598.1">
    <property type="nucleotide sequence ID" value="NZ_JAXLPB010000002.1"/>
</dbReference>
<evidence type="ECO:0000313" key="10">
    <source>
        <dbReference type="Proteomes" id="UP001294412"/>
    </source>
</evidence>
<dbReference type="EMBL" id="JAXLPB010000002">
    <property type="protein sequence ID" value="MDY8109144.1"/>
    <property type="molecule type" value="Genomic_DNA"/>
</dbReference>
<dbReference type="NCBIfam" id="TIGR03142">
    <property type="entry name" value="cytochro_ccmI"/>
    <property type="match status" value="1"/>
</dbReference>
<dbReference type="Pfam" id="PF23914">
    <property type="entry name" value="TPR_CcmH_CycH"/>
    <property type="match status" value="1"/>
</dbReference>